<organism evidence="2 3">
    <name type="scientific">Cerrena zonata</name>
    <dbReference type="NCBI Taxonomy" id="2478898"/>
    <lineage>
        <taxon>Eukaryota</taxon>
        <taxon>Fungi</taxon>
        <taxon>Dikarya</taxon>
        <taxon>Basidiomycota</taxon>
        <taxon>Agaricomycotina</taxon>
        <taxon>Agaricomycetes</taxon>
        <taxon>Polyporales</taxon>
        <taxon>Cerrenaceae</taxon>
        <taxon>Cerrena</taxon>
    </lineage>
</organism>
<dbReference type="AlphaFoldDB" id="A0AAW0G320"/>
<evidence type="ECO:0000313" key="2">
    <source>
        <dbReference type="EMBL" id="KAK7687733.1"/>
    </source>
</evidence>
<feature type="region of interest" description="Disordered" evidence="1">
    <location>
        <begin position="30"/>
        <end position="60"/>
    </location>
</feature>
<feature type="compositionally biased region" description="Low complexity" evidence="1">
    <location>
        <begin position="39"/>
        <end position="55"/>
    </location>
</feature>
<comment type="caution">
    <text evidence="2">The sequence shown here is derived from an EMBL/GenBank/DDBJ whole genome shotgun (WGS) entry which is preliminary data.</text>
</comment>
<evidence type="ECO:0000256" key="1">
    <source>
        <dbReference type="SAM" id="MobiDB-lite"/>
    </source>
</evidence>
<accession>A0AAW0G320</accession>
<protein>
    <submittedName>
        <fullName evidence="2">Uncharacterized protein</fullName>
    </submittedName>
</protein>
<sequence length="90" mass="9459">MSHPINDSDSSSSASSIMAISLAAFPFADPPTPLDEVGPSASTDSPTSSDPTVVDNPSAPPLVIHNKLCPRRNSKPDPAWKGTCPLLHYF</sequence>
<keyword evidence="3" id="KW-1185">Reference proteome</keyword>
<gene>
    <name evidence="2" type="ORF">QCA50_008950</name>
</gene>
<evidence type="ECO:0000313" key="3">
    <source>
        <dbReference type="Proteomes" id="UP001385951"/>
    </source>
</evidence>
<proteinExistence type="predicted"/>
<reference evidence="2 3" key="1">
    <citation type="submission" date="2022-09" db="EMBL/GenBank/DDBJ databases">
        <authorList>
            <person name="Palmer J.M."/>
        </authorList>
    </citation>
    <scope>NUCLEOTIDE SEQUENCE [LARGE SCALE GENOMIC DNA]</scope>
    <source>
        <strain evidence="2 3">DSM 7382</strain>
    </source>
</reference>
<dbReference type="Proteomes" id="UP001385951">
    <property type="component" value="Unassembled WGS sequence"/>
</dbReference>
<name>A0AAW0G320_9APHY</name>
<dbReference type="EMBL" id="JASBNA010000012">
    <property type="protein sequence ID" value="KAK7687733.1"/>
    <property type="molecule type" value="Genomic_DNA"/>
</dbReference>